<organism evidence="2 3">
    <name type="scientific">Funneliformis geosporum</name>
    <dbReference type="NCBI Taxonomy" id="1117311"/>
    <lineage>
        <taxon>Eukaryota</taxon>
        <taxon>Fungi</taxon>
        <taxon>Fungi incertae sedis</taxon>
        <taxon>Mucoromycota</taxon>
        <taxon>Glomeromycotina</taxon>
        <taxon>Glomeromycetes</taxon>
        <taxon>Glomerales</taxon>
        <taxon>Glomeraceae</taxon>
        <taxon>Funneliformis</taxon>
    </lineage>
</organism>
<sequence length="941" mass="107723">MTDTGASPVKDRHIQNLSSTLAAQLGLPVDLLETTLSSVMEQNNFKISQNKQNQRKDSLSSVIEITHDGATSINVKLPSLYLNPPKVQEENSNSKSIAEAHPKPSDVNTTNSIIETLNWPGYSCPNQQDLYVSSNNKSNVPEYQNRQNGFAPDDHMELKFDQLQDEPHKYFQDVDEPYSAGSQSFTSQEINKHHKAERLIDISPPSSSPNHYVIDDNERKQESNEEFEPPSTSMMGKSWNIESQEELGGWEDMEDMGTSYEPIQSFTEEMNSQDTLEPTSQRESNHSFDDGWNEPNVYEIPKSLNDINTDIQQSCVNNIKTFESKDDELCFTISQTNESENTIGKNPDIIDYHVREFVNSPANIKATPEVATQKVQNTIRNKNSEKSSSEWPSLSESAKKSDSKKNNEVDLGAWGPMSTNFASAWGKPKKWISETETKKPEIPATPVWNPDEINNRNWKPIQDPKPPLFKKRRNTPLKYDFDDNEGWGAPPTKCIPWNDSRQGYCVDLIEEQKETTFWSMQNGNWVNVSEESRITQEKKTVEYTPDGSSRREVRQTRTQTQRIERQGIEGSDGVTRNENLETRRELEEFGLADQDNMIINLTDHSDNENDKASKETDFYQPKSTRTITEVPVYLERLGNPQWKTEKEWRQVKQVEECDDLINLDPPSLSDSKSSENDEEQEHGNVHAKSYGESYNFDNYDSSKRFSSDRLIERNKDIIIEQNHFIKAPKNNSLLINLLESTAGCVDSNSKYPQQFHERDNKTEVARSEIKPSESSQLVRNFETFEDSNEYPVLTCNIKQTDNDNSPFNSRADTLGSFTRPKYRCENLSLINMESETTNLLVSDVNNENYVDTVNGTQAVADSEPNSTKPETNGSEFLIHLTIETQSHGRQILHLRHDDDPTVAAAEFCKKWGMLEYEDALKGFVQKEQKKKIRKQKSKRRR</sequence>
<feature type="compositionally biased region" description="Basic and acidic residues" evidence="1">
    <location>
        <begin position="397"/>
        <end position="408"/>
    </location>
</feature>
<feature type="region of interest" description="Disordered" evidence="1">
    <location>
        <begin position="379"/>
        <end position="415"/>
    </location>
</feature>
<dbReference type="EMBL" id="CAMKVN010003910">
    <property type="protein sequence ID" value="CAI2185900.1"/>
    <property type="molecule type" value="Genomic_DNA"/>
</dbReference>
<feature type="compositionally biased region" description="Polar residues" evidence="1">
    <location>
        <begin position="180"/>
        <end position="189"/>
    </location>
</feature>
<feature type="region of interest" description="Disordered" evidence="1">
    <location>
        <begin position="270"/>
        <end position="293"/>
    </location>
</feature>
<comment type="caution">
    <text evidence="2">The sequence shown here is derived from an EMBL/GenBank/DDBJ whole genome shotgun (WGS) entry which is preliminary data.</text>
</comment>
<feature type="region of interest" description="Disordered" evidence="1">
    <location>
        <begin position="84"/>
        <end position="109"/>
    </location>
</feature>
<accession>A0A9W4SY94</accession>
<feature type="region of interest" description="Disordered" evidence="1">
    <location>
        <begin position="659"/>
        <end position="693"/>
    </location>
</feature>
<feature type="region of interest" description="Disordered" evidence="1">
    <location>
        <begin position="542"/>
        <end position="563"/>
    </location>
</feature>
<dbReference type="Proteomes" id="UP001153678">
    <property type="component" value="Unassembled WGS sequence"/>
</dbReference>
<protein>
    <submittedName>
        <fullName evidence="2">11495_t:CDS:1</fullName>
    </submittedName>
</protein>
<keyword evidence="3" id="KW-1185">Reference proteome</keyword>
<dbReference type="AlphaFoldDB" id="A0A9W4SY94"/>
<feature type="region of interest" description="Disordered" evidence="1">
    <location>
        <begin position="437"/>
        <end position="469"/>
    </location>
</feature>
<feature type="compositionally biased region" description="Low complexity" evidence="1">
    <location>
        <begin position="662"/>
        <end position="671"/>
    </location>
</feature>
<feature type="compositionally biased region" description="Basic and acidic residues" evidence="1">
    <location>
        <begin position="213"/>
        <end position="223"/>
    </location>
</feature>
<feature type="compositionally biased region" description="Polar residues" evidence="1">
    <location>
        <begin position="270"/>
        <end position="282"/>
    </location>
</feature>
<feature type="region of interest" description="Disordered" evidence="1">
    <location>
        <begin position="177"/>
        <end position="237"/>
    </location>
</feature>
<name>A0A9W4SY94_9GLOM</name>
<gene>
    <name evidence="2" type="ORF">FWILDA_LOCUS12308</name>
</gene>
<evidence type="ECO:0000313" key="3">
    <source>
        <dbReference type="Proteomes" id="UP001153678"/>
    </source>
</evidence>
<proteinExistence type="predicted"/>
<dbReference type="OrthoDB" id="10257471at2759"/>
<reference evidence="2" key="1">
    <citation type="submission" date="2022-08" db="EMBL/GenBank/DDBJ databases">
        <authorList>
            <person name="Kallberg Y."/>
            <person name="Tangrot J."/>
            <person name="Rosling A."/>
        </authorList>
    </citation>
    <scope>NUCLEOTIDE SEQUENCE</scope>
    <source>
        <strain evidence="2">Wild A</strain>
    </source>
</reference>
<evidence type="ECO:0000313" key="2">
    <source>
        <dbReference type="EMBL" id="CAI2185900.1"/>
    </source>
</evidence>
<evidence type="ECO:0000256" key="1">
    <source>
        <dbReference type="SAM" id="MobiDB-lite"/>
    </source>
</evidence>